<evidence type="ECO:0000313" key="2">
    <source>
        <dbReference type="EMBL" id="VCW91076.1"/>
    </source>
</evidence>
<evidence type="ECO:0000256" key="1">
    <source>
        <dbReference type="SAM" id="MobiDB-lite"/>
    </source>
</evidence>
<evidence type="ECO:0000313" key="3">
    <source>
        <dbReference type="Proteomes" id="UP000269945"/>
    </source>
</evidence>
<gene>
    <name evidence="2" type="ORF">BN2614_LOCUS2</name>
</gene>
<feature type="region of interest" description="Disordered" evidence="1">
    <location>
        <begin position="48"/>
        <end position="105"/>
    </location>
</feature>
<comment type="caution">
    <text evidence="2">The sequence shown here is derived from an EMBL/GenBank/DDBJ whole genome shotgun (WGS) entry which is preliminary data.</text>
</comment>
<reference evidence="2 3" key="1">
    <citation type="submission" date="2018-10" db="EMBL/GenBank/DDBJ databases">
        <authorList>
            <person name="Ekblom R."/>
            <person name="Jareborg N."/>
        </authorList>
    </citation>
    <scope>NUCLEOTIDE SEQUENCE [LARGE SCALE GENOMIC DNA]</scope>
    <source>
        <tissue evidence="2">Muscle</tissue>
    </source>
</reference>
<organism evidence="2 3">
    <name type="scientific">Gulo gulo</name>
    <name type="common">Wolverine</name>
    <name type="synonym">Gluton</name>
    <dbReference type="NCBI Taxonomy" id="48420"/>
    <lineage>
        <taxon>Eukaryota</taxon>
        <taxon>Metazoa</taxon>
        <taxon>Chordata</taxon>
        <taxon>Craniata</taxon>
        <taxon>Vertebrata</taxon>
        <taxon>Euteleostomi</taxon>
        <taxon>Mammalia</taxon>
        <taxon>Eutheria</taxon>
        <taxon>Laurasiatheria</taxon>
        <taxon>Carnivora</taxon>
        <taxon>Caniformia</taxon>
        <taxon>Musteloidea</taxon>
        <taxon>Mustelidae</taxon>
        <taxon>Guloninae</taxon>
        <taxon>Gulo</taxon>
    </lineage>
</organism>
<name>A0A9X9Q137_GULGU</name>
<dbReference type="AlphaFoldDB" id="A0A9X9Q137"/>
<keyword evidence="3" id="KW-1185">Reference proteome</keyword>
<protein>
    <submittedName>
        <fullName evidence="2">Uncharacterized protein</fullName>
    </submittedName>
</protein>
<dbReference type="Proteomes" id="UP000269945">
    <property type="component" value="Unassembled WGS sequence"/>
</dbReference>
<dbReference type="EMBL" id="CYRY02016876">
    <property type="protein sequence ID" value="VCW91076.1"/>
    <property type="molecule type" value="Genomic_DNA"/>
</dbReference>
<proteinExistence type="predicted"/>
<feature type="compositionally biased region" description="Basic and acidic residues" evidence="1">
    <location>
        <begin position="95"/>
        <end position="105"/>
    </location>
</feature>
<sequence>MSERGQGLYSTADRAQWAGRVGVTEGQLWPKGHRSFCVTRMGLSGGSLHISTPVHPSEPGPGPAPTGTRSRPPAAARLVETHAGLSDVGCAGTQVRREERMPRPG</sequence>
<accession>A0A9X9Q137</accession>